<evidence type="ECO:0000256" key="1">
    <source>
        <dbReference type="SAM" id="Phobius"/>
    </source>
</evidence>
<accession>A0A329Y0X3</accession>
<keyword evidence="1" id="KW-0472">Membrane</keyword>
<protein>
    <submittedName>
        <fullName evidence="2">Uncharacterized protein</fullName>
    </submittedName>
</protein>
<keyword evidence="1" id="KW-0812">Transmembrane</keyword>
<sequence>MLKMAAVPATKTEVSISMRVNRWSVLDKILFFMFAPCYNYFLWSGHDIMVLWKSFIIFINY</sequence>
<evidence type="ECO:0000313" key="2">
    <source>
        <dbReference type="EMBL" id="RAX37619.1"/>
    </source>
</evidence>
<keyword evidence="1" id="KW-1133">Transmembrane helix</keyword>
<comment type="caution">
    <text evidence="2">The sequence shown here is derived from an EMBL/GenBank/DDBJ whole genome shotgun (WGS) entry which is preliminary data.</text>
</comment>
<feature type="transmembrane region" description="Helical" evidence="1">
    <location>
        <begin position="25"/>
        <end position="43"/>
    </location>
</feature>
<organism evidence="2 3">
    <name type="scientific">Rhizobium tropici</name>
    <dbReference type="NCBI Taxonomy" id="398"/>
    <lineage>
        <taxon>Bacteria</taxon>
        <taxon>Pseudomonadati</taxon>
        <taxon>Pseudomonadota</taxon>
        <taxon>Alphaproteobacteria</taxon>
        <taxon>Hyphomicrobiales</taxon>
        <taxon>Rhizobiaceae</taxon>
        <taxon>Rhizobium/Agrobacterium group</taxon>
        <taxon>Rhizobium</taxon>
    </lineage>
</organism>
<dbReference type="EMBL" id="QMKK01000061">
    <property type="protein sequence ID" value="RAX37619.1"/>
    <property type="molecule type" value="Genomic_DNA"/>
</dbReference>
<dbReference type="Proteomes" id="UP000251205">
    <property type="component" value="Unassembled WGS sequence"/>
</dbReference>
<evidence type="ECO:0000313" key="3">
    <source>
        <dbReference type="Proteomes" id="UP000251205"/>
    </source>
</evidence>
<dbReference type="AlphaFoldDB" id="A0A329Y0X3"/>
<reference evidence="2 3" key="1">
    <citation type="submission" date="2018-06" db="EMBL/GenBank/DDBJ databases">
        <title>Whole Genome Sequence of an efficient microsymbiont, Rhizobium tropici.</title>
        <authorList>
            <person name="Srinivasan R."/>
            <person name="Singh H.V."/>
            <person name="Srivastava R."/>
            <person name="Kumari B."/>
            <person name="Radhakrishna A."/>
        </authorList>
    </citation>
    <scope>NUCLEOTIDE SEQUENCE [LARGE SCALE GENOMIC DNA]</scope>
    <source>
        <strain evidence="2 3">IGFRI Rhizo-19</strain>
    </source>
</reference>
<proteinExistence type="predicted"/>
<gene>
    <name evidence="2" type="ORF">DQ393_33055</name>
</gene>
<name>A0A329Y0X3_RHITR</name>